<dbReference type="AlphaFoldDB" id="A0AA39TT96"/>
<comment type="caution">
    <text evidence="3">The sequence shown here is derived from an EMBL/GenBank/DDBJ whole genome shotgun (WGS) entry which is preliminary data.</text>
</comment>
<keyword evidence="4" id="KW-1185">Reference proteome</keyword>
<name>A0AA39TT96_9AGAR</name>
<feature type="compositionally biased region" description="Basic and acidic residues" evidence="1">
    <location>
        <begin position="161"/>
        <end position="177"/>
    </location>
</feature>
<feature type="compositionally biased region" description="Polar residues" evidence="1">
    <location>
        <begin position="178"/>
        <end position="194"/>
    </location>
</feature>
<keyword evidence="2" id="KW-0732">Signal</keyword>
<reference evidence="3" key="1">
    <citation type="submission" date="2023-06" db="EMBL/GenBank/DDBJ databases">
        <authorList>
            <consortium name="Lawrence Berkeley National Laboratory"/>
            <person name="Ahrendt S."/>
            <person name="Sahu N."/>
            <person name="Indic B."/>
            <person name="Wong-Bajracharya J."/>
            <person name="Merenyi Z."/>
            <person name="Ke H.-M."/>
            <person name="Monk M."/>
            <person name="Kocsube S."/>
            <person name="Drula E."/>
            <person name="Lipzen A."/>
            <person name="Balint B."/>
            <person name="Henrissat B."/>
            <person name="Andreopoulos B."/>
            <person name="Martin F.M."/>
            <person name="Harder C.B."/>
            <person name="Rigling D."/>
            <person name="Ford K.L."/>
            <person name="Foster G.D."/>
            <person name="Pangilinan J."/>
            <person name="Papanicolaou A."/>
            <person name="Barry K."/>
            <person name="LaButti K."/>
            <person name="Viragh M."/>
            <person name="Koriabine M."/>
            <person name="Yan M."/>
            <person name="Riley R."/>
            <person name="Champramary S."/>
            <person name="Plett K.L."/>
            <person name="Tsai I.J."/>
            <person name="Slot J."/>
            <person name="Sipos G."/>
            <person name="Plett J."/>
            <person name="Nagy L.G."/>
            <person name="Grigoriev I.V."/>
        </authorList>
    </citation>
    <scope>NUCLEOTIDE SEQUENCE</scope>
    <source>
        <strain evidence="3">HWK02</strain>
    </source>
</reference>
<feature type="signal peptide" evidence="2">
    <location>
        <begin position="1"/>
        <end position="26"/>
    </location>
</feature>
<dbReference type="Proteomes" id="UP001175228">
    <property type="component" value="Unassembled WGS sequence"/>
</dbReference>
<sequence length="194" mass="21691">MYYTALSLSFGLISILLTLLEPYAKANPFNRLATPTLIHTSIGCITGGNPAVGLAMATDLGRGESQSKNQSWWTRLRNGKRSPGAYQLADLEISEDEKRRRRFEEYMTRTERERMLSEYTVSSDITKVGDYDGWKGEFGEASDPWDPATQLDWGQGHKGSHGKDRQLEMNSDSEREQLLSSEGGRTNNHATVGP</sequence>
<proteinExistence type="predicted"/>
<organism evidence="3 4">
    <name type="scientific">Armillaria luteobubalina</name>
    <dbReference type="NCBI Taxonomy" id="153913"/>
    <lineage>
        <taxon>Eukaryota</taxon>
        <taxon>Fungi</taxon>
        <taxon>Dikarya</taxon>
        <taxon>Basidiomycota</taxon>
        <taxon>Agaricomycotina</taxon>
        <taxon>Agaricomycetes</taxon>
        <taxon>Agaricomycetidae</taxon>
        <taxon>Agaricales</taxon>
        <taxon>Marasmiineae</taxon>
        <taxon>Physalacriaceae</taxon>
        <taxon>Armillaria</taxon>
    </lineage>
</organism>
<gene>
    <name evidence="3" type="ORF">EDD18DRAFT_1348854</name>
</gene>
<accession>A0AA39TT96</accession>
<protein>
    <submittedName>
        <fullName evidence="3">Uncharacterized protein</fullName>
    </submittedName>
</protein>
<evidence type="ECO:0000313" key="4">
    <source>
        <dbReference type="Proteomes" id="UP001175228"/>
    </source>
</evidence>
<evidence type="ECO:0000313" key="3">
    <source>
        <dbReference type="EMBL" id="KAK0500051.1"/>
    </source>
</evidence>
<feature type="chain" id="PRO_5041251091" evidence="2">
    <location>
        <begin position="27"/>
        <end position="194"/>
    </location>
</feature>
<evidence type="ECO:0000256" key="1">
    <source>
        <dbReference type="SAM" id="MobiDB-lite"/>
    </source>
</evidence>
<evidence type="ECO:0000256" key="2">
    <source>
        <dbReference type="SAM" id="SignalP"/>
    </source>
</evidence>
<feature type="region of interest" description="Disordered" evidence="1">
    <location>
        <begin position="138"/>
        <end position="194"/>
    </location>
</feature>
<dbReference type="EMBL" id="JAUEPU010000008">
    <property type="protein sequence ID" value="KAK0500051.1"/>
    <property type="molecule type" value="Genomic_DNA"/>
</dbReference>